<keyword evidence="1" id="KW-0812">Transmembrane</keyword>
<organism evidence="2 3">
    <name type="scientific">Candidatus Buchananbacteria bacterium RIFCSPLOWO2_02_FULL_46_11b</name>
    <dbReference type="NCBI Taxonomy" id="1797548"/>
    <lineage>
        <taxon>Bacteria</taxon>
        <taxon>Candidatus Buchananiibacteriota</taxon>
    </lineage>
</organism>
<keyword evidence="1" id="KW-1133">Transmembrane helix</keyword>
<dbReference type="Proteomes" id="UP000177408">
    <property type="component" value="Unassembled WGS sequence"/>
</dbReference>
<sequence>MGLSIKNVNGMAGRQITSTKLQIQNAKLSVWSASWRIEYCNLFGIWCLEFVISAVSGFGICNLVLVIFSLLIVLDYLFY</sequence>
<gene>
    <name evidence="2" type="ORF">A3H67_02345</name>
</gene>
<evidence type="ECO:0000313" key="3">
    <source>
        <dbReference type="Proteomes" id="UP000177408"/>
    </source>
</evidence>
<evidence type="ECO:0000256" key="1">
    <source>
        <dbReference type="SAM" id="Phobius"/>
    </source>
</evidence>
<accession>A0A1G1Z0Q9</accession>
<proteinExistence type="predicted"/>
<keyword evidence="1" id="KW-0472">Membrane</keyword>
<comment type="caution">
    <text evidence="2">The sequence shown here is derived from an EMBL/GenBank/DDBJ whole genome shotgun (WGS) entry which is preliminary data.</text>
</comment>
<dbReference type="EMBL" id="MHIR01000023">
    <property type="protein sequence ID" value="OGY57470.1"/>
    <property type="molecule type" value="Genomic_DNA"/>
</dbReference>
<feature type="transmembrane region" description="Helical" evidence="1">
    <location>
        <begin position="51"/>
        <end position="78"/>
    </location>
</feature>
<name>A0A1G1Z0Q9_9BACT</name>
<reference evidence="2 3" key="1">
    <citation type="journal article" date="2016" name="Nat. Commun.">
        <title>Thousands of microbial genomes shed light on interconnected biogeochemical processes in an aquifer system.</title>
        <authorList>
            <person name="Anantharaman K."/>
            <person name="Brown C.T."/>
            <person name="Hug L.A."/>
            <person name="Sharon I."/>
            <person name="Castelle C.J."/>
            <person name="Probst A.J."/>
            <person name="Thomas B.C."/>
            <person name="Singh A."/>
            <person name="Wilkins M.J."/>
            <person name="Karaoz U."/>
            <person name="Brodie E.L."/>
            <person name="Williams K.H."/>
            <person name="Hubbard S.S."/>
            <person name="Banfield J.F."/>
        </authorList>
    </citation>
    <scope>NUCLEOTIDE SEQUENCE [LARGE SCALE GENOMIC DNA]</scope>
</reference>
<evidence type="ECO:0000313" key="2">
    <source>
        <dbReference type="EMBL" id="OGY57470.1"/>
    </source>
</evidence>
<dbReference type="AlphaFoldDB" id="A0A1G1Z0Q9"/>
<protein>
    <submittedName>
        <fullName evidence="2">Uncharacterized protein</fullName>
    </submittedName>
</protein>